<dbReference type="InterPro" id="IPR029068">
    <property type="entry name" value="Glyas_Bleomycin-R_OHBP_Dase"/>
</dbReference>
<dbReference type="Gene3D" id="3.10.180.10">
    <property type="entry name" value="2,3-Dihydroxybiphenyl 1,2-Dioxygenase, domain 1"/>
    <property type="match status" value="1"/>
</dbReference>
<reference evidence="2 3" key="1">
    <citation type="submission" date="2019-07" db="EMBL/GenBank/DDBJ databases">
        <title>Whole genome shotgun sequence of Cellulomonas aerilata NBRC 106308.</title>
        <authorList>
            <person name="Hosoyama A."/>
            <person name="Uohara A."/>
            <person name="Ohji S."/>
            <person name="Ichikawa N."/>
        </authorList>
    </citation>
    <scope>NUCLEOTIDE SEQUENCE [LARGE SCALE GENOMIC DNA]</scope>
    <source>
        <strain evidence="2 3">NBRC 106308</strain>
    </source>
</reference>
<dbReference type="PANTHER" id="PTHR33993">
    <property type="entry name" value="GLYOXALASE-RELATED"/>
    <property type="match status" value="1"/>
</dbReference>
<evidence type="ECO:0000259" key="1">
    <source>
        <dbReference type="PROSITE" id="PS51819"/>
    </source>
</evidence>
<name>A0A512D7D6_9CELL</name>
<evidence type="ECO:0000313" key="3">
    <source>
        <dbReference type="Proteomes" id="UP000321181"/>
    </source>
</evidence>
<keyword evidence="3" id="KW-1185">Reference proteome</keyword>
<dbReference type="RefSeq" id="WP_146898500.1">
    <property type="nucleotide sequence ID" value="NZ_BAAARM010000001.1"/>
</dbReference>
<dbReference type="AlphaFoldDB" id="A0A512D7D6"/>
<comment type="caution">
    <text evidence="2">The sequence shown here is derived from an EMBL/GenBank/DDBJ whole genome shotgun (WGS) entry which is preliminary data.</text>
</comment>
<feature type="domain" description="VOC" evidence="1">
    <location>
        <begin position="4"/>
        <end position="125"/>
    </location>
</feature>
<sequence>MVGEPAFVEIGVDDAERARVFYGEPFGWRSTPGPSGSGLLVERGTLTGGIHGGDPRAAPSVFFRVDDLGAAVDEVRALGGSTQSLADEGAADADAATDAATMETVRGRFVLCRDDQGSPFGLFEPPVGGAGG</sequence>
<evidence type="ECO:0000313" key="2">
    <source>
        <dbReference type="EMBL" id="GEO32394.1"/>
    </source>
</evidence>
<dbReference type="SUPFAM" id="SSF54593">
    <property type="entry name" value="Glyoxalase/Bleomycin resistance protein/Dihydroxybiphenyl dioxygenase"/>
    <property type="match status" value="1"/>
</dbReference>
<proteinExistence type="predicted"/>
<dbReference type="InterPro" id="IPR037523">
    <property type="entry name" value="VOC_core"/>
</dbReference>
<accession>A0A512D7D6</accession>
<dbReference type="PROSITE" id="PS51819">
    <property type="entry name" value="VOC"/>
    <property type="match status" value="1"/>
</dbReference>
<organism evidence="2 3">
    <name type="scientific">Cellulomonas aerilata</name>
    <dbReference type="NCBI Taxonomy" id="515326"/>
    <lineage>
        <taxon>Bacteria</taxon>
        <taxon>Bacillati</taxon>
        <taxon>Actinomycetota</taxon>
        <taxon>Actinomycetes</taxon>
        <taxon>Micrococcales</taxon>
        <taxon>Cellulomonadaceae</taxon>
        <taxon>Cellulomonas</taxon>
    </lineage>
</organism>
<dbReference type="Proteomes" id="UP000321181">
    <property type="component" value="Unassembled WGS sequence"/>
</dbReference>
<protein>
    <recommendedName>
        <fullName evidence="1">VOC domain-containing protein</fullName>
    </recommendedName>
</protein>
<gene>
    <name evidence="2" type="ORF">CAE01nite_01190</name>
</gene>
<dbReference type="EMBL" id="BJYY01000001">
    <property type="protein sequence ID" value="GEO32394.1"/>
    <property type="molecule type" value="Genomic_DNA"/>
</dbReference>
<dbReference type="InterPro" id="IPR052164">
    <property type="entry name" value="Anthracycline_SecMetBiosynth"/>
</dbReference>
<dbReference type="OrthoDB" id="9793039at2"/>
<dbReference type="PANTHER" id="PTHR33993:SF14">
    <property type="entry name" value="GB|AAF24581.1"/>
    <property type="match status" value="1"/>
</dbReference>